<dbReference type="Gene3D" id="1.10.1660.10">
    <property type="match status" value="1"/>
</dbReference>
<dbReference type="InterPro" id="IPR010499">
    <property type="entry name" value="AraC_E-bd"/>
</dbReference>
<dbReference type="InterPro" id="IPR029442">
    <property type="entry name" value="GyrI-like"/>
</dbReference>
<dbReference type="InterPro" id="IPR011256">
    <property type="entry name" value="Reg_factor_effector_dom_sf"/>
</dbReference>
<accession>A0ABW8MXR6</accession>
<evidence type="ECO:0000259" key="2">
    <source>
        <dbReference type="PROSITE" id="PS50937"/>
    </source>
</evidence>
<reference evidence="3 4" key="1">
    <citation type="submission" date="2024-10" db="EMBL/GenBank/DDBJ databases">
        <authorList>
            <person name="Deangelis K."/>
            <person name="Huntemann M."/>
            <person name="Clum A."/>
            <person name="Wang J."/>
            <person name="Palaniappan K."/>
            <person name="Ritter S."/>
            <person name="Chen I.-M."/>
            <person name="Stamatis D."/>
            <person name="Reddy T."/>
            <person name="O'Malley R."/>
            <person name="Daum C."/>
            <person name="Ng V."/>
            <person name="Ivanova N."/>
            <person name="Kyrpides N."/>
            <person name="Woyke T."/>
        </authorList>
    </citation>
    <scope>NUCLEOTIDE SEQUENCE [LARGE SCALE GENOMIC DNA]</scope>
    <source>
        <strain evidence="3 4">GAS97</strain>
    </source>
</reference>
<keyword evidence="4" id="KW-1185">Reference proteome</keyword>
<name>A0ABW8MXR6_9BURK</name>
<dbReference type="SUPFAM" id="SSF46955">
    <property type="entry name" value="Putative DNA-binding domain"/>
    <property type="match status" value="1"/>
</dbReference>
<dbReference type="EMBL" id="JBIYDN010000053">
    <property type="protein sequence ID" value="MFK4448537.1"/>
    <property type="molecule type" value="Genomic_DNA"/>
</dbReference>
<dbReference type="PANTHER" id="PTHR30204:SF97">
    <property type="entry name" value="MERR FAMILY REGULATORY PROTEIN"/>
    <property type="match status" value="1"/>
</dbReference>
<protein>
    <submittedName>
        <fullName evidence="3">DNA-binding transcriptional MerR regulator</fullName>
    </submittedName>
</protein>
<dbReference type="PROSITE" id="PS50937">
    <property type="entry name" value="HTH_MERR_2"/>
    <property type="match status" value="1"/>
</dbReference>
<dbReference type="Pfam" id="PF13411">
    <property type="entry name" value="MerR_1"/>
    <property type="match status" value="1"/>
</dbReference>
<dbReference type="RefSeq" id="WP_404614914.1">
    <property type="nucleotide sequence ID" value="NZ_JBIYDN010000053.1"/>
</dbReference>
<dbReference type="GO" id="GO:0003677">
    <property type="term" value="F:DNA binding"/>
    <property type="evidence" value="ECO:0007669"/>
    <property type="project" value="UniProtKB-KW"/>
</dbReference>
<dbReference type="InterPro" id="IPR047057">
    <property type="entry name" value="MerR_fam"/>
</dbReference>
<organism evidence="3 4">
    <name type="scientific">Caballeronia udeis</name>
    <dbReference type="NCBI Taxonomy" id="1232866"/>
    <lineage>
        <taxon>Bacteria</taxon>
        <taxon>Pseudomonadati</taxon>
        <taxon>Pseudomonadota</taxon>
        <taxon>Betaproteobacteria</taxon>
        <taxon>Burkholderiales</taxon>
        <taxon>Burkholderiaceae</taxon>
        <taxon>Caballeronia</taxon>
    </lineage>
</organism>
<proteinExistence type="predicted"/>
<evidence type="ECO:0000313" key="3">
    <source>
        <dbReference type="EMBL" id="MFK4448537.1"/>
    </source>
</evidence>
<gene>
    <name evidence="3" type="ORF">ABH943_008581</name>
</gene>
<dbReference type="CDD" id="cd01107">
    <property type="entry name" value="HTH_BmrR"/>
    <property type="match status" value="1"/>
</dbReference>
<reference evidence="3 4" key="2">
    <citation type="submission" date="2024-11" db="EMBL/GenBank/DDBJ databases">
        <title>Using genomics to understand microbial adaptation to soil warming.</title>
        <authorList>
            <person name="Deangelis K.M. PhD."/>
        </authorList>
    </citation>
    <scope>NUCLEOTIDE SEQUENCE [LARGE SCALE GENOMIC DNA]</scope>
    <source>
        <strain evidence="3 4">GAS97</strain>
    </source>
</reference>
<evidence type="ECO:0000256" key="1">
    <source>
        <dbReference type="ARBA" id="ARBA00023125"/>
    </source>
</evidence>
<dbReference type="Gene3D" id="3.20.80.10">
    <property type="entry name" value="Regulatory factor, effector binding domain"/>
    <property type="match status" value="1"/>
</dbReference>
<evidence type="ECO:0000313" key="4">
    <source>
        <dbReference type="Proteomes" id="UP001620514"/>
    </source>
</evidence>
<comment type="caution">
    <text evidence="3">The sequence shown here is derived from an EMBL/GenBank/DDBJ whole genome shotgun (WGS) entry which is preliminary data.</text>
</comment>
<feature type="domain" description="HTH merR-type" evidence="2">
    <location>
        <begin position="1"/>
        <end position="74"/>
    </location>
</feature>
<dbReference type="PANTHER" id="PTHR30204">
    <property type="entry name" value="REDOX-CYCLING DRUG-SENSING TRANSCRIPTIONAL ACTIVATOR SOXR"/>
    <property type="match status" value="1"/>
</dbReference>
<dbReference type="Pfam" id="PF06445">
    <property type="entry name" value="GyrI-like"/>
    <property type="match status" value="1"/>
</dbReference>
<dbReference type="InterPro" id="IPR000551">
    <property type="entry name" value="MerR-type_HTH_dom"/>
</dbReference>
<sequence>MRSFLTIGDFARATHLSVKTLRHYHETGLLAPAEVDAQTGYRHYGTDQIPTAQVIRRFRALDMPLEEIRAVLAARDLDTRNELISAHLVRLESSLARTQSAVASLRGLLQHSARSSARIEQHSVDATMAAAISEVVDVKDALSWYQGAVAELYATLAAQHVPITGPAGGIFSNTLFSDARGEATIFLPCGATVRPMGRVLSLAVPQIELASIMHAGPHSDIDLAYGALATYVAQHALAIEGPIREYYLVGSHETADATLWRTEIGWPIFQTAV</sequence>
<dbReference type="SMART" id="SM00871">
    <property type="entry name" value="AraC_E_bind"/>
    <property type="match status" value="1"/>
</dbReference>
<dbReference type="Proteomes" id="UP001620514">
    <property type="component" value="Unassembled WGS sequence"/>
</dbReference>
<dbReference type="SUPFAM" id="SSF55136">
    <property type="entry name" value="Probable bacterial effector-binding domain"/>
    <property type="match status" value="1"/>
</dbReference>
<keyword evidence="1 3" id="KW-0238">DNA-binding</keyword>
<dbReference type="SMART" id="SM00422">
    <property type="entry name" value="HTH_MERR"/>
    <property type="match status" value="1"/>
</dbReference>
<dbReference type="InterPro" id="IPR009061">
    <property type="entry name" value="DNA-bd_dom_put_sf"/>
</dbReference>